<dbReference type="AlphaFoldDB" id="A0A1G9ECT8"/>
<proteinExistence type="predicted"/>
<evidence type="ECO:0000256" key="1">
    <source>
        <dbReference type="SAM" id="Coils"/>
    </source>
</evidence>
<dbReference type="OrthoDB" id="5781423at2"/>
<dbReference type="Proteomes" id="UP000199107">
    <property type="component" value="Unassembled WGS sequence"/>
</dbReference>
<organism evidence="3 4">
    <name type="scientific">Franzmannia pantelleriensis</name>
    <dbReference type="NCBI Taxonomy" id="48727"/>
    <lineage>
        <taxon>Bacteria</taxon>
        <taxon>Pseudomonadati</taxon>
        <taxon>Pseudomonadota</taxon>
        <taxon>Gammaproteobacteria</taxon>
        <taxon>Oceanospirillales</taxon>
        <taxon>Halomonadaceae</taxon>
        <taxon>Franzmannia</taxon>
    </lineage>
</organism>
<sequence>MTQEPRENAYQDDEISLVDLAKILIQRWLTMAVIFCLVVAGALAYALSLPRPYQYVSLYQAAEQSPTSALESTGALVARANNLYLGPLTREMLAEHEEQTSLPFNVDVDSPSDTLLIRVRSTAETEHAEQVERMHRQLLERMQQDQQAMVERRQETLERRIDSNQQALEALDDSTSPAAGELIATYSQRVAELESELADLQSGEVIQTAVQSTQPSGQSRAMVLALGIVLGGMLALMGAFFAHFGSLVRASLRAERT</sequence>
<evidence type="ECO:0000256" key="2">
    <source>
        <dbReference type="SAM" id="Phobius"/>
    </source>
</evidence>
<gene>
    <name evidence="3" type="ORF">SAMN05192555_10166</name>
</gene>
<dbReference type="EMBL" id="FNGH01000001">
    <property type="protein sequence ID" value="SDK73861.1"/>
    <property type="molecule type" value="Genomic_DNA"/>
</dbReference>
<keyword evidence="2" id="KW-1133">Transmembrane helix</keyword>
<dbReference type="STRING" id="48727.SAMN05192555_10166"/>
<dbReference type="PANTHER" id="PTHR32309:SF31">
    <property type="entry name" value="CAPSULAR EXOPOLYSACCHARIDE FAMILY"/>
    <property type="match status" value="1"/>
</dbReference>
<reference evidence="4" key="1">
    <citation type="submission" date="2016-10" db="EMBL/GenBank/DDBJ databases">
        <authorList>
            <person name="Varghese N."/>
            <person name="Submissions S."/>
        </authorList>
    </citation>
    <scope>NUCLEOTIDE SEQUENCE [LARGE SCALE GENOMIC DNA]</scope>
    <source>
        <strain evidence="4">AAP</strain>
    </source>
</reference>
<keyword evidence="1" id="KW-0175">Coiled coil</keyword>
<feature type="coiled-coil region" evidence="1">
    <location>
        <begin position="128"/>
        <end position="203"/>
    </location>
</feature>
<evidence type="ECO:0000313" key="3">
    <source>
        <dbReference type="EMBL" id="SDK73861.1"/>
    </source>
</evidence>
<feature type="transmembrane region" description="Helical" evidence="2">
    <location>
        <begin position="221"/>
        <end position="244"/>
    </location>
</feature>
<keyword evidence="2" id="KW-0812">Transmembrane</keyword>
<dbReference type="InterPro" id="IPR050445">
    <property type="entry name" value="Bact_polysacc_biosynth/exp"/>
</dbReference>
<dbReference type="PANTHER" id="PTHR32309">
    <property type="entry name" value="TYROSINE-PROTEIN KINASE"/>
    <property type="match status" value="1"/>
</dbReference>
<protein>
    <recommendedName>
        <fullName evidence="5">Chain length determinant protein</fullName>
    </recommendedName>
</protein>
<accession>A0A1G9ECT8</accession>
<evidence type="ECO:0000313" key="4">
    <source>
        <dbReference type="Proteomes" id="UP000199107"/>
    </source>
</evidence>
<feature type="transmembrane region" description="Helical" evidence="2">
    <location>
        <begin position="28"/>
        <end position="47"/>
    </location>
</feature>
<keyword evidence="4" id="KW-1185">Reference proteome</keyword>
<evidence type="ECO:0008006" key="5">
    <source>
        <dbReference type="Google" id="ProtNLM"/>
    </source>
</evidence>
<keyword evidence="2" id="KW-0472">Membrane</keyword>
<dbReference type="RefSeq" id="WP_089656451.1">
    <property type="nucleotide sequence ID" value="NZ_FNGH01000001.1"/>
</dbReference>
<name>A0A1G9ECT8_9GAMM</name>